<dbReference type="RefSeq" id="WP_111504608.1">
    <property type="nucleotide sequence ID" value="NZ_CP021965.1"/>
</dbReference>
<dbReference type="InterPro" id="IPR022074">
    <property type="entry name" value="DUF3626"/>
</dbReference>
<dbReference type="Proteomes" id="UP000249163">
    <property type="component" value="Chromosome"/>
</dbReference>
<sequence>MEWKGYANANKIRESQFTEELSESQLSALEYVTDYARTRKSEAVQTIHEILQMSNVDREEFEDAMVKIMSHAKIALHFHPDRLDPVKKSVAEALLEQGVYKSQFETLLSSGSVSAYPGGPRDLWEERLFGGAYQQESASNSERPKYGALDLMLHSDGPAPRFGSCYFLLSPEVSYRSTYTYMDSHQNPVPKGTYAEFDDMMAALLEEIFLRDSALGEKDLQSQKLVDHLRVNLTMPFSDPSKCEAKRNLNHYIEAQVHGNIRLKEDVEILVADPSFKGTPTGQVLEQICLQYAIQLYWHMGFAMWVDEVPSDFRGPTMPSLAKRIAHHGYIDASMIGSAAMHLKHDPSAWRDRGTEKDVLQELKLLWHVLVRYGKPLRNFKL</sequence>
<evidence type="ECO:0000313" key="1">
    <source>
        <dbReference type="EMBL" id="AWV34459.1"/>
    </source>
</evidence>
<dbReference type="AlphaFoldDB" id="A0AAD0KL01"/>
<protein>
    <recommendedName>
        <fullName evidence="3">DUF3626 domain-containing protein</fullName>
    </recommendedName>
</protein>
<organism evidence="1 2">
    <name type="scientific">Paenibacillus odorifer</name>
    <dbReference type="NCBI Taxonomy" id="189426"/>
    <lineage>
        <taxon>Bacteria</taxon>
        <taxon>Bacillati</taxon>
        <taxon>Bacillota</taxon>
        <taxon>Bacilli</taxon>
        <taxon>Bacillales</taxon>
        <taxon>Paenibacillaceae</taxon>
        <taxon>Paenibacillus</taxon>
    </lineage>
</organism>
<name>A0AAD0KL01_9BACL</name>
<evidence type="ECO:0008006" key="3">
    <source>
        <dbReference type="Google" id="ProtNLM"/>
    </source>
</evidence>
<evidence type="ECO:0000313" key="2">
    <source>
        <dbReference type="Proteomes" id="UP000249163"/>
    </source>
</evidence>
<dbReference type="Pfam" id="PF12294">
    <property type="entry name" value="DUF3626"/>
    <property type="match status" value="1"/>
</dbReference>
<gene>
    <name evidence="1" type="ORF">CD191_18575</name>
</gene>
<reference evidence="1 2" key="1">
    <citation type="submission" date="2017-06" db="EMBL/GenBank/DDBJ databases">
        <title>Complete genome sequence of Paenibacillus odorifer CBA7130.</title>
        <authorList>
            <person name="Nam Y.-D."/>
            <person name="Kang J."/>
            <person name="Chung W.-H."/>
        </authorList>
    </citation>
    <scope>NUCLEOTIDE SEQUENCE [LARGE SCALE GENOMIC DNA]</scope>
    <source>
        <strain evidence="1 2">CBA7130</strain>
    </source>
</reference>
<accession>A0AAD0KL01</accession>
<dbReference type="EMBL" id="CP021965">
    <property type="protein sequence ID" value="AWV34459.1"/>
    <property type="molecule type" value="Genomic_DNA"/>
</dbReference>
<proteinExistence type="predicted"/>